<dbReference type="InterPro" id="IPR021550">
    <property type="entry name" value="DUF2897"/>
</dbReference>
<evidence type="ECO:0008006" key="5">
    <source>
        <dbReference type="Google" id="ProtNLM"/>
    </source>
</evidence>
<evidence type="ECO:0000313" key="4">
    <source>
        <dbReference type="Proteomes" id="UP000184268"/>
    </source>
</evidence>
<dbReference type="Pfam" id="PF11446">
    <property type="entry name" value="DUF2897"/>
    <property type="match status" value="1"/>
</dbReference>
<accession>A0A1M5RA83</accession>
<gene>
    <name evidence="3" type="ORF">SAMN02745129_1543</name>
</gene>
<name>A0A1M5RA83_9GAMM</name>
<dbReference type="RefSeq" id="WP_067657588.1">
    <property type="nucleotide sequence ID" value="NZ_FQXG01000002.1"/>
</dbReference>
<dbReference type="Proteomes" id="UP000184268">
    <property type="component" value="Unassembled WGS sequence"/>
</dbReference>
<evidence type="ECO:0000256" key="1">
    <source>
        <dbReference type="SAM" id="MobiDB-lite"/>
    </source>
</evidence>
<evidence type="ECO:0000313" key="3">
    <source>
        <dbReference type="EMBL" id="SHH23161.1"/>
    </source>
</evidence>
<keyword evidence="4" id="KW-1185">Reference proteome</keyword>
<feature type="transmembrane region" description="Helical" evidence="2">
    <location>
        <begin position="6"/>
        <end position="24"/>
    </location>
</feature>
<keyword evidence="2" id="KW-0812">Transmembrane</keyword>
<dbReference type="STRING" id="299255.SAMN02745129_1543"/>
<reference evidence="3 4" key="1">
    <citation type="submission" date="2016-11" db="EMBL/GenBank/DDBJ databases">
        <authorList>
            <person name="Jaros S."/>
            <person name="Januszkiewicz K."/>
            <person name="Wedrychowicz H."/>
        </authorList>
    </citation>
    <scope>NUCLEOTIDE SEQUENCE [LARGE SCALE GENOMIC DNA]</scope>
    <source>
        <strain evidence="3 4">DSM 16917</strain>
    </source>
</reference>
<proteinExistence type="predicted"/>
<evidence type="ECO:0000256" key="2">
    <source>
        <dbReference type="SAM" id="Phobius"/>
    </source>
</evidence>
<dbReference type="EMBL" id="FQXG01000002">
    <property type="protein sequence ID" value="SHH23161.1"/>
    <property type="molecule type" value="Genomic_DNA"/>
</dbReference>
<organism evidence="3 4">
    <name type="scientific">Ferrimonas marina</name>
    <dbReference type="NCBI Taxonomy" id="299255"/>
    <lineage>
        <taxon>Bacteria</taxon>
        <taxon>Pseudomonadati</taxon>
        <taxon>Pseudomonadota</taxon>
        <taxon>Gammaproteobacteria</taxon>
        <taxon>Alteromonadales</taxon>
        <taxon>Ferrimonadaceae</taxon>
        <taxon>Ferrimonas</taxon>
    </lineage>
</organism>
<feature type="region of interest" description="Disordered" evidence="1">
    <location>
        <begin position="34"/>
        <end position="93"/>
    </location>
</feature>
<sequence>MEKWELWLLIALVLGVVVSNLMVLKYTAKVKLPPFIGGKPLSPEQKATAERRRKEAEQWDDDSWDKDDWGQDAKPTQSSKPDTNTSTDEKSKD</sequence>
<feature type="compositionally biased region" description="Polar residues" evidence="1">
    <location>
        <begin position="74"/>
        <end position="86"/>
    </location>
</feature>
<dbReference type="AlphaFoldDB" id="A0A1M5RA83"/>
<keyword evidence="2" id="KW-0472">Membrane</keyword>
<dbReference type="OrthoDB" id="6272867at2"/>
<feature type="compositionally biased region" description="Basic and acidic residues" evidence="1">
    <location>
        <begin position="47"/>
        <end position="57"/>
    </location>
</feature>
<protein>
    <recommendedName>
        <fullName evidence="5">DUF2897 family protein</fullName>
    </recommendedName>
</protein>
<keyword evidence="2" id="KW-1133">Transmembrane helix</keyword>